<dbReference type="OrthoDB" id="5586934at2759"/>
<organism evidence="2 3">
    <name type="scientific">Clytia hemisphaerica</name>
    <dbReference type="NCBI Taxonomy" id="252671"/>
    <lineage>
        <taxon>Eukaryota</taxon>
        <taxon>Metazoa</taxon>
        <taxon>Cnidaria</taxon>
        <taxon>Hydrozoa</taxon>
        <taxon>Hydroidolina</taxon>
        <taxon>Leptothecata</taxon>
        <taxon>Obeliida</taxon>
        <taxon>Clytiidae</taxon>
        <taxon>Clytia</taxon>
    </lineage>
</organism>
<dbReference type="PANTHER" id="PTHR33802">
    <property type="entry name" value="SI:CH211-161H7.5-RELATED"/>
    <property type="match status" value="1"/>
</dbReference>
<dbReference type="RefSeq" id="XP_066920635.1">
    <property type="nucleotide sequence ID" value="XM_067064534.1"/>
</dbReference>
<keyword evidence="1" id="KW-1133">Transmembrane helix</keyword>
<feature type="transmembrane region" description="Helical" evidence="1">
    <location>
        <begin position="202"/>
        <end position="219"/>
    </location>
</feature>
<dbReference type="EnsemblMetazoa" id="CLYHEMT005602.1">
    <property type="protein sequence ID" value="CLYHEMP005602.1"/>
    <property type="gene ID" value="CLYHEMG005602"/>
</dbReference>
<protein>
    <submittedName>
        <fullName evidence="2">Uncharacterized protein</fullName>
    </submittedName>
</protein>
<feature type="transmembrane region" description="Helical" evidence="1">
    <location>
        <begin position="256"/>
        <end position="280"/>
    </location>
</feature>
<proteinExistence type="predicted"/>
<accession>A0A7M5WJT2</accession>
<reference evidence="2" key="1">
    <citation type="submission" date="2021-01" db="UniProtKB">
        <authorList>
            <consortium name="EnsemblMetazoa"/>
        </authorList>
    </citation>
    <scope>IDENTIFICATION</scope>
</reference>
<dbReference type="GeneID" id="136807915"/>
<feature type="transmembrane region" description="Helical" evidence="1">
    <location>
        <begin position="171"/>
        <end position="190"/>
    </location>
</feature>
<keyword evidence="3" id="KW-1185">Reference proteome</keyword>
<sequence length="303" mass="33957">MVQKGSKVGVISALTFVVFTVHVVFAGLAGSGASPKLFPETVGKVSDELKLFVTPVGATFSIWGVIYFLQFAWIIYTLTAICRQGASTSILSTRFYVFFMISTAFITGWLFSWTRKEVLPSFIVVIFHQIFIELAFTISCYDLHDYLNTHEIDNNNKIDVWCQRILVQNGILFYLTWTIVASLLNFAIFLNQELSTSDETSSLIALIILGVTAIAWFVLENFAFKAYTEYTFSAYITLIWALSGVIANVWDNNRVVSGLTLGLLVTACILLVLRILLIVLRVRKRASYSNISYNAESEKVSGH</sequence>
<evidence type="ECO:0000313" key="3">
    <source>
        <dbReference type="Proteomes" id="UP000594262"/>
    </source>
</evidence>
<evidence type="ECO:0000313" key="2">
    <source>
        <dbReference type="EnsemblMetazoa" id="CLYHEMP005602.1"/>
    </source>
</evidence>
<dbReference type="PANTHER" id="PTHR33802:SF1">
    <property type="entry name" value="XK-RELATED PROTEIN"/>
    <property type="match status" value="1"/>
</dbReference>
<feature type="transmembrane region" description="Helical" evidence="1">
    <location>
        <begin position="231"/>
        <end position="250"/>
    </location>
</feature>
<feature type="transmembrane region" description="Helical" evidence="1">
    <location>
        <begin position="60"/>
        <end position="81"/>
    </location>
</feature>
<keyword evidence="1" id="KW-0472">Membrane</keyword>
<evidence type="ECO:0000256" key="1">
    <source>
        <dbReference type="SAM" id="Phobius"/>
    </source>
</evidence>
<feature type="transmembrane region" description="Helical" evidence="1">
    <location>
        <begin position="93"/>
        <end position="112"/>
    </location>
</feature>
<dbReference type="Proteomes" id="UP000594262">
    <property type="component" value="Unplaced"/>
</dbReference>
<feature type="transmembrane region" description="Helical" evidence="1">
    <location>
        <begin position="118"/>
        <end position="141"/>
    </location>
</feature>
<keyword evidence="1" id="KW-0812">Transmembrane</keyword>
<name>A0A7M5WJT2_9CNID</name>
<dbReference type="AlphaFoldDB" id="A0A7M5WJT2"/>